<dbReference type="AlphaFoldDB" id="B2A4L5"/>
<dbReference type="EMBL" id="CP001034">
    <property type="protein sequence ID" value="ACB85190.1"/>
    <property type="molecule type" value="Genomic_DNA"/>
</dbReference>
<sequence length="54" mass="5569">MMNMMNTSKVVIALGSIVSGVGKKLGGKLGAGLVGFGLAHIVLGMLDKARSPWR</sequence>
<feature type="transmembrane region" description="Helical" evidence="1">
    <location>
        <begin position="30"/>
        <end position="46"/>
    </location>
</feature>
<evidence type="ECO:0000313" key="3">
    <source>
        <dbReference type="Proteomes" id="UP000001683"/>
    </source>
</evidence>
<dbReference type="InParanoid" id="B2A4L5"/>
<gene>
    <name evidence="2" type="ordered locus">Nther_1616</name>
</gene>
<proteinExistence type="predicted"/>
<reference evidence="2 3" key="2">
    <citation type="journal article" date="2011" name="J. Bacteriol.">
        <title>Complete genome sequence of the anaerobic, halophilic alkalithermophile Natranaerobius thermophilus JW/NM-WN-LF.</title>
        <authorList>
            <person name="Zhao B."/>
            <person name="Mesbah N.M."/>
            <person name="Dalin E."/>
            <person name="Goodwin L."/>
            <person name="Nolan M."/>
            <person name="Pitluck S."/>
            <person name="Chertkov O."/>
            <person name="Brettin T.S."/>
            <person name="Han J."/>
            <person name="Larimer F.W."/>
            <person name="Land M.L."/>
            <person name="Hauser L."/>
            <person name="Kyrpides N."/>
            <person name="Wiegel J."/>
        </authorList>
    </citation>
    <scope>NUCLEOTIDE SEQUENCE [LARGE SCALE GENOMIC DNA]</scope>
    <source>
        <strain evidence="3">ATCC BAA-1301 / DSM 18059 / JW/NM-WN-LF</strain>
    </source>
</reference>
<keyword evidence="1" id="KW-0472">Membrane</keyword>
<accession>B2A4L5</accession>
<keyword evidence="3" id="KW-1185">Reference proteome</keyword>
<dbReference type="Proteomes" id="UP000001683">
    <property type="component" value="Chromosome"/>
</dbReference>
<organism evidence="2 3">
    <name type="scientific">Natranaerobius thermophilus (strain ATCC BAA-1301 / DSM 18059 / JW/NM-WN-LF)</name>
    <dbReference type="NCBI Taxonomy" id="457570"/>
    <lineage>
        <taxon>Bacteria</taxon>
        <taxon>Bacillati</taxon>
        <taxon>Bacillota</taxon>
        <taxon>Clostridia</taxon>
        <taxon>Natranaerobiales</taxon>
        <taxon>Natranaerobiaceae</taxon>
        <taxon>Natranaerobius</taxon>
    </lineage>
</organism>
<reference evidence="2 3" key="1">
    <citation type="submission" date="2008-04" db="EMBL/GenBank/DDBJ databases">
        <title>Complete sequence of chromosome of Natranaerobius thermophilus JW/NM-WN-LF.</title>
        <authorList>
            <consortium name="US DOE Joint Genome Institute"/>
            <person name="Copeland A."/>
            <person name="Lucas S."/>
            <person name="Lapidus A."/>
            <person name="Glavina del Rio T."/>
            <person name="Dalin E."/>
            <person name="Tice H."/>
            <person name="Bruce D."/>
            <person name="Goodwin L."/>
            <person name="Pitluck S."/>
            <person name="Chertkov O."/>
            <person name="Brettin T."/>
            <person name="Detter J.C."/>
            <person name="Han C."/>
            <person name="Kuske C.R."/>
            <person name="Schmutz J."/>
            <person name="Larimer F."/>
            <person name="Land M."/>
            <person name="Hauser L."/>
            <person name="Kyrpides N."/>
            <person name="Lykidis A."/>
            <person name="Mesbah N.M."/>
            <person name="Wiegel J."/>
        </authorList>
    </citation>
    <scope>NUCLEOTIDE SEQUENCE [LARGE SCALE GENOMIC DNA]</scope>
    <source>
        <strain evidence="3">ATCC BAA-1301 / DSM 18059 / JW/NM-WN-LF</strain>
    </source>
</reference>
<name>B2A4L5_NATTJ</name>
<evidence type="ECO:0000256" key="1">
    <source>
        <dbReference type="SAM" id="Phobius"/>
    </source>
</evidence>
<evidence type="ECO:0000313" key="2">
    <source>
        <dbReference type="EMBL" id="ACB85190.1"/>
    </source>
</evidence>
<protein>
    <submittedName>
        <fullName evidence="2">Uncharacterized protein</fullName>
    </submittedName>
</protein>
<keyword evidence="1" id="KW-0812">Transmembrane</keyword>
<dbReference type="KEGG" id="nth:Nther_1616"/>
<keyword evidence="1" id="KW-1133">Transmembrane helix</keyword>
<dbReference type="HOGENOM" id="CLU_203925_0_0_9"/>